<keyword evidence="4 9" id="KW-0762">Sugar transport</keyword>
<comment type="caution">
    <text evidence="9">The sequence shown here is derived from an EMBL/GenBank/DDBJ whole genome shotgun (WGS) entry which is preliminary data.</text>
</comment>
<dbReference type="GO" id="GO:0016301">
    <property type="term" value="F:kinase activity"/>
    <property type="evidence" value="ECO:0007669"/>
    <property type="project" value="UniProtKB-KW"/>
</dbReference>
<evidence type="ECO:0000313" key="10">
    <source>
        <dbReference type="Proteomes" id="UP000649345"/>
    </source>
</evidence>
<evidence type="ECO:0000256" key="4">
    <source>
        <dbReference type="ARBA" id="ARBA00022597"/>
    </source>
</evidence>
<evidence type="ECO:0000256" key="3">
    <source>
        <dbReference type="ARBA" id="ARBA00022490"/>
    </source>
</evidence>
<dbReference type="GO" id="GO:0009401">
    <property type="term" value="P:phosphoenolpyruvate-dependent sugar phosphotransferase system"/>
    <property type="evidence" value="ECO:0007669"/>
    <property type="project" value="UniProtKB-KW"/>
</dbReference>
<dbReference type="PANTHER" id="PTHR33799">
    <property type="entry name" value="PTS PERMEASE-RELATED-RELATED"/>
    <property type="match status" value="1"/>
</dbReference>
<dbReference type="RefSeq" id="WP_186872817.1">
    <property type="nucleotide sequence ID" value="NZ_JACOOR010000001.1"/>
</dbReference>
<name>A0A923L9Z9_9FIRM</name>
<sequence length="137" mass="14788">MVHIMVVTHGPLAQAMKESSAMFFGSMADSLTTLGLFPTDSPEGLKDKIADKVKETDDGDGVLIFVDIFAGSPFNMAAMAIDELKDEHKIQCFTGVNMPVLMEALSSCETMTLDELAEDIVSVAKDSIVDVRKSLDI</sequence>
<dbReference type="AlphaFoldDB" id="A0A923L9Z9"/>
<evidence type="ECO:0000256" key="2">
    <source>
        <dbReference type="ARBA" id="ARBA00022448"/>
    </source>
</evidence>
<organism evidence="9 10">
    <name type="scientific">Anaerosacchariphilus hominis</name>
    <dbReference type="NCBI Taxonomy" id="2763017"/>
    <lineage>
        <taxon>Bacteria</taxon>
        <taxon>Bacillati</taxon>
        <taxon>Bacillota</taxon>
        <taxon>Clostridia</taxon>
        <taxon>Lachnospirales</taxon>
        <taxon>Lachnospiraceae</taxon>
        <taxon>Anaerosacchariphilus</taxon>
    </lineage>
</organism>
<keyword evidence="5" id="KW-0808">Transferase</keyword>
<keyword evidence="10" id="KW-1185">Reference proteome</keyword>
<dbReference type="EMBL" id="JACOOR010000001">
    <property type="protein sequence ID" value="MBC5658467.1"/>
    <property type="molecule type" value="Genomic_DNA"/>
</dbReference>
<evidence type="ECO:0000256" key="6">
    <source>
        <dbReference type="ARBA" id="ARBA00022683"/>
    </source>
</evidence>
<reference evidence="9" key="1">
    <citation type="submission" date="2020-08" db="EMBL/GenBank/DDBJ databases">
        <title>Genome public.</title>
        <authorList>
            <person name="Liu C."/>
            <person name="Sun Q."/>
        </authorList>
    </citation>
    <scope>NUCLEOTIDE SEQUENCE</scope>
    <source>
        <strain evidence="9">NSJ-68</strain>
    </source>
</reference>
<gene>
    <name evidence="9" type="ORF">H8S44_01530</name>
</gene>
<protein>
    <submittedName>
        <fullName evidence="9">PTS sugar transporter subunit IIA</fullName>
    </submittedName>
</protein>
<evidence type="ECO:0000259" key="8">
    <source>
        <dbReference type="PROSITE" id="PS51096"/>
    </source>
</evidence>
<dbReference type="InterPro" id="IPR004701">
    <property type="entry name" value="PTS_EIIA_man-typ"/>
</dbReference>
<comment type="subcellular location">
    <subcellularLocation>
        <location evidence="1">Cytoplasm</location>
    </subcellularLocation>
</comment>
<keyword evidence="6" id="KW-0598">Phosphotransferase system</keyword>
<dbReference type="GO" id="GO:0005737">
    <property type="term" value="C:cytoplasm"/>
    <property type="evidence" value="ECO:0007669"/>
    <property type="project" value="UniProtKB-SubCell"/>
</dbReference>
<keyword evidence="7" id="KW-0418">Kinase</keyword>
<dbReference type="SUPFAM" id="SSF53062">
    <property type="entry name" value="PTS system fructose IIA component-like"/>
    <property type="match status" value="1"/>
</dbReference>
<dbReference type="Proteomes" id="UP000649345">
    <property type="component" value="Unassembled WGS sequence"/>
</dbReference>
<dbReference type="InterPro" id="IPR033887">
    <property type="entry name" value="PTS_IIA_man"/>
</dbReference>
<dbReference type="CDD" id="cd00006">
    <property type="entry name" value="PTS_IIA_man"/>
    <property type="match status" value="1"/>
</dbReference>
<keyword evidence="2" id="KW-0813">Transport</keyword>
<dbReference type="Pfam" id="PF03610">
    <property type="entry name" value="EIIA-man"/>
    <property type="match status" value="1"/>
</dbReference>
<dbReference type="InterPro" id="IPR036662">
    <property type="entry name" value="PTS_EIIA_man-typ_sf"/>
</dbReference>
<dbReference type="PROSITE" id="PS51096">
    <property type="entry name" value="PTS_EIIA_TYPE_4"/>
    <property type="match status" value="1"/>
</dbReference>
<evidence type="ECO:0000256" key="5">
    <source>
        <dbReference type="ARBA" id="ARBA00022679"/>
    </source>
</evidence>
<dbReference type="InterPro" id="IPR051471">
    <property type="entry name" value="Bacterial_PTS_sugar_comp"/>
</dbReference>
<keyword evidence="3" id="KW-0963">Cytoplasm</keyword>
<dbReference type="GO" id="GO:0016020">
    <property type="term" value="C:membrane"/>
    <property type="evidence" value="ECO:0007669"/>
    <property type="project" value="InterPro"/>
</dbReference>
<evidence type="ECO:0000256" key="1">
    <source>
        <dbReference type="ARBA" id="ARBA00004496"/>
    </source>
</evidence>
<dbReference type="Gene3D" id="3.40.50.510">
    <property type="entry name" value="Phosphotransferase system, mannose-type IIA component"/>
    <property type="match status" value="1"/>
</dbReference>
<accession>A0A923L9Z9</accession>
<feature type="domain" description="PTS EIIA type-4" evidence="8">
    <location>
        <begin position="1"/>
        <end position="128"/>
    </location>
</feature>
<dbReference type="PANTHER" id="PTHR33799:SF1">
    <property type="entry name" value="PTS SYSTEM MANNOSE-SPECIFIC EIIAB COMPONENT-RELATED"/>
    <property type="match status" value="1"/>
</dbReference>
<evidence type="ECO:0000313" key="9">
    <source>
        <dbReference type="EMBL" id="MBC5658467.1"/>
    </source>
</evidence>
<proteinExistence type="predicted"/>
<evidence type="ECO:0000256" key="7">
    <source>
        <dbReference type="ARBA" id="ARBA00022777"/>
    </source>
</evidence>